<evidence type="ECO:0000313" key="7">
    <source>
        <dbReference type="EMBL" id="KAJ5069664.1"/>
    </source>
</evidence>
<evidence type="ECO:0000313" key="8">
    <source>
        <dbReference type="Proteomes" id="UP001149090"/>
    </source>
</evidence>
<comment type="subcellular location">
    <subcellularLocation>
        <location evidence="1">Membrane</location>
        <topology evidence="1">Multi-pass membrane protein</topology>
    </subcellularLocation>
</comment>
<dbReference type="PANTHER" id="PTHR23112">
    <property type="entry name" value="G PROTEIN-COUPLED RECEPTOR 157-RELATED"/>
    <property type="match status" value="1"/>
</dbReference>
<dbReference type="PANTHER" id="PTHR23112:SF0">
    <property type="entry name" value="TRANSMEMBRANE PROTEIN 116"/>
    <property type="match status" value="1"/>
</dbReference>
<evidence type="ECO:0000256" key="5">
    <source>
        <dbReference type="SAM" id="Phobius"/>
    </source>
</evidence>
<name>A0A9Q0LC59_ANAIG</name>
<dbReference type="GO" id="GO:0004930">
    <property type="term" value="F:G protein-coupled receptor activity"/>
    <property type="evidence" value="ECO:0007669"/>
    <property type="project" value="TreeGrafter"/>
</dbReference>
<feature type="transmembrane region" description="Helical" evidence="5">
    <location>
        <begin position="191"/>
        <end position="209"/>
    </location>
</feature>
<evidence type="ECO:0000256" key="3">
    <source>
        <dbReference type="ARBA" id="ARBA00022989"/>
    </source>
</evidence>
<keyword evidence="3 5" id="KW-1133">Transmembrane helix</keyword>
<evidence type="ECO:0000256" key="4">
    <source>
        <dbReference type="ARBA" id="ARBA00023136"/>
    </source>
</evidence>
<dbReference type="PROSITE" id="PS50261">
    <property type="entry name" value="G_PROTEIN_RECEP_F2_4"/>
    <property type="match status" value="1"/>
</dbReference>
<sequence length="277" mass="32428">MVLTSIIVCCIIGNFFGIFGASSFIFSYKILPEIRNRSRLFILTLSICNIICEISGLLPGYKNTHLCTAQCFLINWIFIACFCWIFMISLIYYLQICRNFDIENSPKFYWFSNLFVQLFSLLHGILAVTLGKPKSGASYWCFISDKNVEIFHYSTIWFFLISTLILYSLVVHKIRKDKDINYPKSFQIKMLTLATLYIITELSLFIKKMTQIFKKDYSPNEFVDAFEAFFTPLLGFWDFVFFVVGDKFVRALLIRKFKKKKSQDVIELNQGLISFEN</sequence>
<feature type="transmembrane region" description="Helical" evidence="5">
    <location>
        <begin position="6"/>
        <end position="28"/>
    </location>
</feature>
<keyword evidence="2 5" id="KW-0812">Transmembrane</keyword>
<feature type="domain" description="G-protein coupled receptors family 2 profile 2" evidence="6">
    <location>
        <begin position="6"/>
        <end position="246"/>
    </location>
</feature>
<organism evidence="7 8">
    <name type="scientific">Anaeramoeba ignava</name>
    <name type="common">Anaerobic marine amoeba</name>
    <dbReference type="NCBI Taxonomy" id="1746090"/>
    <lineage>
        <taxon>Eukaryota</taxon>
        <taxon>Metamonada</taxon>
        <taxon>Anaeramoebidae</taxon>
        <taxon>Anaeramoeba</taxon>
    </lineage>
</organism>
<keyword evidence="4 5" id="KW-0472">Membrane</keyword>
<accession>A0A9Q0LC59</accession>
<gene>
    <name evidence="7" type="ORF">M0811_02241</name>
</gene>
<dbReference type="AlphaFoldDB" id="A0A9Q0LC59"/>
<comment type="caution">
    <text evidence="7">The sequence shown here is derived from an EMBL/GenBank/DDBJ whole genome shotgun (WGS) entry which is preliminary data.</text>
</comment>
<evidence type="ECO:0000256" key="1">
    <source>
        <dbReference type="ARBA" id="ARBA00004141"/>
    </source>
</evidence>
<dbReference type="Proteomes" id="UP001149090">
    <property type="component" value="Unassembled WGS sequence"/>
</dbReference>
<evidence type="ECO:0000256" key="2">
    <source>
        <dbReference type="ARBA" id="ARBA00022692"/>
    </source>
</evidence>
<evidence type="ECO:0000259" key="6">
    <source>
        <dbReference type="PROSITE" id="PS50261"/>
    </source>
</evidence>
<dbReference type="GO" id="GO:0005886">
    <property type="term" value="C:plasma membrane"/>
    <property type="evidence" value="ECO:0007669"/>
    <property type="project" value="TreeGrafter"/>
</dbReference>
<feature type="transmembrane region" description="Helical" evidence="5">
    <location>
        <begin position="108"/>
        <end position="130"/>
    </location>
</feature>
<dbReference type="EMBL" id="JAPDFW010000103">
    <property type="protein sequence ID" value="KAJ5069664.1"/>
    <property type="molecule type" value="Genomic_DNA"/>
</dbReference>
<feature type="transmembrane region" description="Helical" evidence="5">
    <location>
        <begin position="150"/>
        <end position="170"/>
    </location>
</feature>
<keyword evidence="8" id="KW-1185">Reference proteome</keyword>
<feature type="transmembrane region" description="Helical" evidence="5">
    <location>
        <begin position="40"/>
        <end position="61"/>
    </location>
</feature>
<reference evidence="7" key="1">
    <citation type="submission" date="2022-10" db="EMBL/GenBank/DDBJ databases">
        <title>Novel sulphate-reducing endosymbionts in the free-living metamonad Anaeramoeba.</title>
        <authorList>
            <person name="Jerlstrom-Hultqvist J."/>
            <person name="Cepicka I."/>
            <person name="Gallot-Lavallee L."/>
            <person name="Salas-Leiva D."/>
            <person name="Curtis B.A."/>
            <person name="Zahonova K."/>
            <person name="Pipaliya S."/>
            <person name="Dacks J."/>
            <person name="Roger A.J."/>
        </authorList>
    </citation>
    <scope>NUCLEOTIDE SEQUENCE</scope>
    <source>
        <strain evidence="7">BMAN</strain>
    </source>
</reference>
<feature type="transmembrane region" description="Helical" evidence="5">
    <location>
        <begin position="73"/>
        <end position="96"/>
    </location>
</feature>
<feature type="transmembrane region" description="Helical" evidence="5">
    <location>
        <begin position="229"/>
        <end position="253"/>
    </location>
</feature>
<protein>
    <submittedName>
        <fullName evidence="7">G protein-coupled receptor</fullName>
    </submittedName>
</protein>
<proteinExistence type="predicted"/>
<keyword evidence="7" id="KW-0675">Receptor</keyword>
<dbReference type="SUPFAM" id="SSF81321">
    <property type="entry name" value="Family A G protein-coupled receptor-like"/>
    <property type="match status" value="1"/>
</dbReference>
<dbReference type="Gene3D" id="1.20.1070.10">
    <property type="entry name" value="Rhodopsin 7-helix transmembrane proteins"/>
    <property type="match status" value="1"/>
</dbReference>
<dbReference type="GO" id="GO:0007166">
    <property type="term" value="P:cell surface receptor signaling pathway"/>
    <property type="evidence" value="ECO:0007669"/>
    <property type="project" value="InterPro"/>
</dbReference>
<dbReference type="InterPro" id="IPR017981">
    <property type="entry name" value="GPCR_2-like_7TM"/>
</dbReference>
<dbReference type="GO" id="GO:0007189">
    <property type="term" value="P:adenylate cyclase-activating G protein-coupled receptor signaling pathway"/>
    <property type="evidence" value="ECO:0007669"/>
    <property type="project" value="TreeGrafter"/>
</dbReference>